<reference evidence="1 2" key="1">
    <citation type="submission" date="2023-08" db="EMBL/GenBank/DDBJ databases">
        <title>Whole-genome sequencing of halo(alkali)philic microorganisms from hypersaline lakes.</title>
        <authorList>
            <person name="Sorokin D.Y."/>
            <person name="Abbas B."/>
            <person name="Merkel A.Y."/>
        </authorList>
    </citation>
    <scope>NUCLEOTIDE SEQUENCE [LARGE SCALE GENOMIC DNA]</scope>
    <source>
        <strain evidence="1 2">AB-CW4</strain>
    </source>
</reference>
<accession>A0ABU0W4K4</accession>
<comment type="caution">
    <text evidence="1">The sequence shown here is derived from an EMBL/GenBank/DDBJ whole genome shotgun (WGS) entry which is preliminary data.</text>
</comment>
<dbReference type="InterPro" id="IPR006597">
    <property type="entry name" value="Sel1-like"/>
</dbReference>
<keyword evidence="2" id="KW-1185">Reference proteome</keyword>
<evidence type="ECO:0000313" key="1">
    <source>
        <dbReference type="EMBL" id="MDQ2068897.1"/>
    </source>
</evidence>
<dbReference type="Gene3D" id="1.25.40.10">
    <property type="entry name" value="Tetratricopeptide repeat domain"/>
    <property type="match status" value="1"/>
</dbReference>
<dbReference type="Pfam" id="PF08238">
    <property type="entry name" value="Sel1"/>
    <property type="match status" value="1"/>
</dbReference>
<dbReference type="SUPFAM" id="SSF81901">
    <property type="entry name" value="HCP-like"/>
    <property type="match status" value="1"/>
</dbReference>
<dbReference type="EMBL" id="JAVDDT010000002">
    <property type="protein sequence ID" value="MDQ2068897.1"/>
    <property type="molecule type" value="Genomic_DNA"/>
</dbReference>
<dbReference type="RefSeq" id="WP_306727394.1">
    <property type="nucleotide sequence ID" value="NZ_JAVDDT010000002.1"/>
</dbReference>
<evidence type="ECO:0000313" key="2">
    <source>
        <dbReference type="Proteomes" id="UP001239019"/>
    </source>
</evidence>
<gene>
    <name evidence="1" type="ORF">RBH19_03285</name>
</gene>
<dbReference type="SMART" id="SM00671">
    <property type="entry name" value="SEL1"/>
    <property type="match status" value="1"/>
</dbReference>
<sequence>MSELAPGAASRRLTVCLVFVAVLFTACASGPDYFEGPAAPSYENTPSSAQLQRAQEAYRAGRYATALEYYKLAAYWADKFAQYNVAVMYLQGKGMERDLARGWAWLELSAERGYPQMAGPAGDIYPLLDEEIRQEARQILGEELLPEYGDEVAIERTARRMDRNRRVATGSNTGSTAGLGRLTVIDGRGVHSGTQYYDDSRWDFEQIVEAETRFMFNWARGTIGLGEMELHDDEPEGEGEQR</sequence>
<dbReference type="Proteomes" id="UP001239019">
    <property type="component" value="Unassembled WGS sequence"/>
</dbReference>
<evidence type="ECO:0008006" key="3">
    <source>
        <dbReference type="Google" id="ProtNLM"/>
    </source>
</evidence>
<dbReference type="InterPro" id="IPR011990">
    <property type="entry name" value="TPR-like_helical_dom_sf"/>
</dbReference>
<organism evidence="1 2">
    <name type="scientific">Natronospira bacteriovora</name>
    <dbReference type="NCBI Taxonomy" id="3069753"/>
    <lineage>
        <taxon>Bacteria</taxon>
        <taxon>Pseudomonadati</taxon>
        <taxon>Pseudomonadota</taxon>
        <taxon>Gammaproteobacteria</taxon>
        <taxon>Natronospirales</taxon>
        <taxon>Natronospiraceae</taxon>
        <taxon>Natronospira</taxon>
    </lineage>
</organism>
<name>A0ABU0W4K4_9GAMM</name>
<protein>
    <recommendedName>
        <fullName evidence="3">Sel1 repeat family protein</fullName>
    </recommendedName>
</protein>
<proteinExistence type="predicted"/>